<evidence type="ECO:0000259" key="1">
    <source>
        <dbReference type="Pfam" id="PF00535"/>
    </source>
</evidence>
<gene>
    <name evidence="2" type="ORF">H6F99_13345</name>
</gene>
<dbReference type="PANTHER" id="PTHR22916:SF3">
    <property type="entry name" value="UDP-GLCNAC:BETAGAL BETA-1,3-N-ACETYLGLUCOSAMINYLTRANSFERASE-LIKE PROTEIN 1"/>
    <property type="match status" value="1"/>
</dbReference>
<dbReference type="EMBL" id="JACJQT010000032">
    <property type="protein sequence ID" value="MBD2279243.1"/>
    <property type="molecule type" value="Genomic_DNA"/>
</dbReference>
<protein>
    <submittedName>
        <fullName evidence="2">Glycosyltransferase family 2 protein</fullName>
    </submittedName>
</protein>
<proteinExistence type="predicted"/>
<dbReference type="Proteomes" id="UP000606721">
    <property type="component" value="Unassembled WGS sequence"/>
</dbReference>
<reference evidence="2 3" key="1">
    <citation type="journal article" date="2020" name="ISME J.">
        <title>Comparative genomics reveals insights into cyanobacterial evolution and habitat adaptation.</title>
        <authorList>
            <person name="Chen M.Y."/>
            <person name="Teng W.K."/>
            <person name="Zhao L."/>
            <person name="Hu C.X."/>
            <person name="Zhou Y.K."/>
            <person name="Han B.P."/>
            <person name="Song L.R."/>
            <person name="Shu W.S."/>
        </authorList>
    </citation>
    <scope>NUCLEOTIDE SEQUENCE [LARGE SCALE GENOMIC DNA]</scope>
    <source>
        <strain evidence="2 3">FACHB-1040</strain>
    </source>
</reference>
<dbReference type="Gene3D" id="3.90.550.10">
    <property type="entry name" value="Spore Coat Polysaccharide Biosynthesis Protein SpsA, Chain A"/>
    <property type="match status" value="1"/>
</dbReference>
<name>A0ABR8BYC7_APHFL</name>
<evidence type="ECO:0000313" key="3">
    <source>
        <dbReference type="Proteomes" id="UP000606721"/>
    </source>
</evidence>
<comment type="caution">
    <text evidence="2">The sequence shown here is derived from an EMBL/GenBank/DDBJ whole genome shotgun (WGS) entry which is preliminary data.</text>
</comment>
<sequence length="318" mass="37360">MNEQPLVSCIIIFLNCEKFIEEAIESVFSQTYENWELLLVDDGSTDSSTIIAKCYAQKYPEKVRYCQHDNHQNRGTGASRNLGIDYATGKYIAFLDADDIWLSHKLEQQVKILESQSQAAMVYGNILFWYSWKNDLDAPLADYLMKLGFPANTLVEPPEMLIPFLQDSIQIPATSDVMIHREVCDKFGRFEENFRGYGEDRVFYLKVILNAPIFVTNECWTKYRQHDDSFCAISIQNGQLFSAYQAFFNWIKIYLSAQGMKDTEVWQIVQKEGRRYYHPLFYYLSDLQQLTMWIGRRILSKKVRHWLWLNFGAKVLRM</sequence>
<dbReference type="SUPFAM" id="SSF53448">
    <property type="entry name" value="Nucleotide-diphospho-sugar transferases"/>
    <property type="match status" value="1"/>
</dbReference>
<dbReference type="CDD" id="cd00761">
    <property type="entry name" value="Glyco_tranf_GTA_type"/>
    <property type="match status" value="1"/>
</dbReference>
<dbReference type="InterPro" id="IPR029044">
    <property type="entry name" value="Nucleotide-diphossugar_trans"/>
</dbReference>
<dbReference type="PANTHER" id="PTHR22916">
    <property type="entry name" value="GLYCOSYLTRANSFERASE"/>
    <property type="match status" value="1"/>
</dbReference>
<accession>A0ABR8BYC7</accession>
<dbReference type="InterPro" id="IPR001173">
    <property type="entry name" value="Glyco_trans_2-like"/>
</dbReference>
<keyword evidence="3" id="KW-1185">Reference proteome</keyword>
<dbReference type="Pfam" id="PF00535">
    <property type="entry name" value="Glycos_transf_2"/>
    <property type="match status" value="1"/>
</dbReference>
<evidence type="ECO:0000313" key="2">
    <source>
        <dbReference type="EMBL" id="MBD2279243.1"/>
    </source>
</evidence>
<organism evidence="2 3">
    <name type="scientific">Aphanizomenon flos-aquae FACHB-1040</name>
    <dbReference type="NCBI Taxonomy" id="2692887"/>
    <lineage>
        <taxon>Bacteria</taxon>
        <taxon>Bacillati</taxon>
        <taxon>Cyanobacteriota</taxon>
        <taxon>Cyanophyceae</taxon>
        <taxon>Nostocales</taxon>
        <taxon>Aphanizomenonaceae</taxon>
        <taxon>Aphanizomenon</taxon>
    </lineage>
</organism>
<dbReference type="RefSeq" id="WP_190383255.1">
    <property type="nucleotide sequence ID" value="NZ_JACJQT010000032.1"/>
</dbReference>
<feature type="domain" description="Glycosyltransferase 2-like" evidence="1">
    <location>
        <begin position="8"/>
        <end position="122"/>
    </location>
</feature>